<sequence>MRAMRLATLSAGDKGGHADHYQGNFRYVSVQTGEQPLTRYQGAFKCRYGYGRAAETVNQGDTGQDFAAVRMNGSVCTFVLCDGVGMSYLGDFAARFLGNALLEWLEMTQHPSLGAMERLLQDLTSPASEQLEKLQPLENSPLLLREVLMEKRSRGSQAMYVCGRIELSAGNRKSKVWIAWQGDSRIRLWRNGQEQSAEFQVNCRTNERWSTLEGPVGGKPHFYEAKLSANEAIRLQLYTDGLNDLDAIQAYIPDEDIQVLLDARHTGGLEDDAAFIELEW</sequence>
<gene>
    <name evidence="2" type="ORF">AMS66_28115</name>
</gene>
<accession>A0A0M9BJI6</accession>
<protein>
    <recommendedName>
        <fullName evidence="1">PPM-type phosphatase domain-containing protein</fullName>
    </recommendedName>
</protein>
<evidence type="ECO:0000313" key="3">
    <source>
        <dbReference type="Proteomes" id="UP000037688"/>
    </source>
</evidence>
<proteinExistence type="predicted"/>
<comment type="caution">
    <text evidence="2">The sequence shown here is derived from an EMBL/GenBank/DDBJ whole genome shotgun (WGS) entry which is preliminary data.</text>
</comment>
<feature type="domain" description="PPM-type phosphatase" evidence="1">
    <location>
        <begin position="47"/>
        <end position="280"/>
    </location>
</feature>
<dbReference type="AlphaFoldDB" id="A0A0M9BJI6"/>
<dbReference type="InterPro" id="IPR001932">
    <property type="entry name" value="PPM-type_phosphatase-like_dom"/>
</dbReference>
<dbReference type="PATRIC" id="fig|1705561.3.peg.5924"/>
<reference evidence="2 3" key="1">
    <citation type="submission" date="2015-08" db="EMBL/GenBank/DDBJ databases">
        <title>Draft genome sequence of cellulolytic and xylanolytic Paenibacillus sp. A59, isolated from a decaying forest soil from Patagonia, Argentina.</title>
        <authorList>
            <person name="Ghio S."/>
            <person name="Caceres A.M."/>
            <person name="Talia P."/>
            <person name="Grasso D."/>
            <person name="Campos E."/>
        </authorList>
    </citation>
    <scope>NUCLEOTIDE SEQUENCE [LARGE SCALE GENOMIC DNA]</scope>
    <source>
        <strain evidence="2 3">A59</strain>
    </source>
</reference>
<dbReference type="SUPFAM" id="SSF81606">
    <property type="entry name" value="PP2C-like"/>
    <property type="match status" value="1"/>
</dbReference>
<dbReference type="Proteomes" id="UP000037688">
    <property type="component" value="Unassembled WGS sequence"/>
</dbReference>
<dbReference type="OrthoDB" id="153070at2"/>
<keyword evidence="3" id="KW-1185">Reference proteome</keyword>
<dbReference type="InterPro" id="IPR036457">
    <property type="entry name" value="PPM-type-like_dom_sf"/>
</dbReference>
<dbReference type="PROSITE" id="PS51746">
    <property type="entry name" value="PPM_2"/>
    <property type="match status" value="1"/>
</dbReference>
<evidence type="ECO:0000259" key="1">
    <source>
        <dbReference type="PROSITE" id="PS51746"/>
    </source>
</evidence>
<name>A0A0M9BJI6_9BACL</name>
<organism evidence="2 3">
    <name type="scientific">Paenibacillus xylanivorans</name>
    <dbReference type="NCBI Taxonomy" id="1705561"/>
    <lineage>
        <taxon>Bacteria</taxon>
        <taxon>Bacillati</taxon>
        <taxon>Bacillota</taxon>
        <taxon>Bacilli</taxon>
        <taxon>Bacillales</taxon>
        <taxon>Paenibacillaceae</taxon>
        <taxon>Paenibacillus</taxon>
    </lineage>
</organism>
<dbReference type="Gene3D" id="3.60.40.10">
    <property type="entry name" value="PPM-type phosphatase domain"/>
    <property type="match status" value="1"/>
</dbReference>
<dbReference type="EMBL" id="LITU01000081">
    <property type="protein sequence ID" value="KOY13568.1"/>
    <property type="molecule type" value="Genomic_DNA"/>
</dbReference>
<dbReference type="RefSeq" id="WP_053783890.1">
    <property type="nucleotide sequence ID" value="NZ_LITU01000081.1"/>
</dbReference>
<evidence type="ECO:0000313" key="2">
    <source>
        <dbReference type="EMBL" id="KOY13568.1"/>
    </source>
</evidence>